<sequence length="226" mass="26155">MSPSFTTLPLEIRNQIYSHVFDFDRIRPFAGNLRKRLLFHSLPKPSEDFYLKNDAQHILALLFVNHQSSDEAASYFYGKTRFCGCWREVADFVKGIGARRRNLVRDVEISHPSWLAFVFKKNESFKLLGGLANLRTVRITASVPDFTHLKNEFIQGRILELAGKVDISVYNFCGVKKLSDSTPPGQYYKDSYLWSCAKDTTQWTGGERIRTLTAQYSEEHHHWVLE</sequence>
<dbReference type="PANTHER" id="PTHR42085:SF1">
    <property type="entry name" value="F-BOX DOMAIN-CONTAINING PROTEIN"/>
    <property type="match status" value="1"/>
</dbReference>
<protein>
    <recommendedName>
        <fullName evidence="1">2EXR domain-containing protein</fullName>
    </recommendedName>
</protein>
<evidence type="ECO:0000313" key="2">
    <source>
        <dbReference type="EMBL" id="CAF9932698.1"/>
    </source>
</evidence>
<organism evidence="2 3">
    <name type="scientific">Alectoria fallacina</name>
    <dbReference type="NCBI Taxonomy" id="1903189"/>
    <lineage>
        <taxon>Eukaryota</taxon>
        <taxon>Fungi</taxon>
        <taxon>Dikarya</taxon>
        <taxon>Ascomycota</taxon>
        <taxon>Pezizomycotina</taxon>
        <taxon>Lecanoromycetes</taxon>
        <taxon>OSLEUM clade</taxon>
        <taxon>Lecanoromycetidae</taxon>
        <taxon>Lecanorales</taxon>
        <taxon>Lecanorineae</taxon>
        <taxon>Parmeliaceae</taxon>
        <taxon>Alectoria</taxon>
    </lineage>
</organism>
<dbReference type="InterPro" id="IPR038883">
    <property type="entry name" value="AN11006-like"/>
</dbReference>
<dbReference type="AlphaFoldDB" id="A0A8H3G3X8"/>
<comment type="caution">
    <text evidence="2">The sequence shown here is derived from an EMBL/GenBank/DDBJ whole genome shotgun (WGS) entry which is preliminary data.</text>
</comment>
<dbReference type="Pfam" id="PF20150">
    <property type="entry name" value="2EXR"/>
    <property type="match status" value="1"/>
</dbReference>
<feature type="domain" description="2EXR" evidence="1">
    <location>
        <begin position="3"/>
        <end position="77"/>
    </location>
</feature>
<dbReference type="EMBL" id="CAJPDR010000333">
    <property type="protein sequence ID" value="CAF9932698.1"/>
    <property type="molecule type" value="Genomic_DNA"/>
</dbReference>
<accession>A0A8H3G3X8</accession>
<dbReference type="Proteomes" id="UP000664203">
    <property type="component" value="Unassembled WGS sequence"/>
</dbReference>
<keyword evidence="3" id="KW-1185">Reference proteome</keyword>
<evidence type="ECO:0000313" key="3">
    <source>
        <dbReference type="Proteomes" id="UP000664203"/>
    </source>
</evidence>
<dbReference type="OrthoDB" id="2951834at2759"/>
<evidence type="ECO:0000259" key="1">
    <source>
        <dbReference type="Pfam" id="PF20150"/>
    </source>
</evidence>
<proteinExistence type="predicted"/>
<reference evidence="2" key="1">
    <citation type="submission" date="2021-03" db="EMBL/GenBank/DDBJ databases">
        <authorList>
            <person name="Tagirdzhanova G."/>
        </authorList>
    </citation>
    <scope>NUCLEOTIDE SEQUENCE</scope>
</reference>
<dbReference type="PANTHER" id="PTHR42085">
    <property type="entry name" value="F-BOX DOMAIN-CONTAINING PROTEIN"/>
    <property type="match status" value="1"/>
</dbReference>
<name>A0A8H3G3X8_9LECA</name>
<gene>
    <name evidence="2" type="ORF">ALECFALPRED_005359</name>
</gene>
<dbReference type="InterPro" id="IPR045518">
    <property type="entry name" value="2EXR"/>
</dbReference>